<dbReference type="Pfam" id="PF19788">
    <property type="entry name" value="DUF6272"/>
    <property type="match status" value="1"/>
</dbReference>
<protein>
    <recommendedName>
        <fullName evidence="2">Histidine kinase/HSP90-like ATPase domain-containing protein</fullName>
    </recommendedName>
</protein>
<organism evidence="1">
    <name type="scientific">marine metagenome</name>
    <dbReference type="NCBI Taxonomy" id="408172"/>
    <lineage>
        <taxon>unclassified sequences</taxon>
        <taxon>metagenomes</taxon>
        <taxon>ecological metagenomes</taxon>
    </lineage>
</organism>
<dbReference type="AlphaFoldDB" id="A0A382U0Z5"/>
<proteinExistence type="predicted"/>
<dbReference type="EMBL" id="UINC01140461">
    <property type="protein sequence ID" value="SVD27622.1"/>
    <property type="molecule type" value="Genomic_DNA"/>
</dbReference>
<accession>A0A382U0Z5</accession>
<gene>
    <name evidence="1" type="ORF">METZ01_LOCUS380476</name>
</gene>
<evidence type="ECO:0008006" key="2">
    <source>
        <dbReference type="Google" id="ProtNLM"/>
    </source>
</evidence>
<evidence type="ECO:0000313" key="1">
    <source>
        <dbReference type="EMBL" id="SVD27622.1"/>
    </source>
</evidence>
<dbReference type="InterPro" id="IPR046239">
    <property type="entry name" value="DUF6272"/>
</dbReference>
<name>A0A382U0Z5_9ZZZZ</name>
<reference evidence="1" key="1">
    <citation type="submission" date="2018-05" db="EMBL/GenBank/DDBJ databases">
        <authorList>
            <person name="Lanie J.A."/>
            <person name="Ng W.-L."/>
            <person name="Kazmierczak K.M."/>
            <person name="Andrzejewski T.M."/>
            <person name="Davidsen T.M."/>
            <person name="Wayne K.J."/>
            <person name="Tettelin H."/>
            <person name="Glass J.I."/>
            <person name="Rusch D."/>
            <person name="Podicherti R."/>
            <person name="Tsui H.-C.T."/>
            <person name="Winkler M.E."/>
        </authorList>
    </citation>
    <scope>NUCLEOTIDE SEQUENCE</scope>
</reference>
<sequence>MDSHDFHKLLLSRGTFFCYSGLLSEEVLTAISSIVREQVTDIDNNENLTTRVFGIFVEQAQNIIRYSEERLALGGIGTVAIGHSDDGFIVEAINPMNAENVERLKENLKDLQQMDSKDLRKAYKQRLREGPPEGSKGAGLGFIEIARKSSKFEFDFVESPDVLFVLKAWIVP</sequence>
<dbReference type="NCBIfam" id="NF038262">
    <property type="entry name" value="SiaB_fam_kinase"/>
    <property type="match status" value="1"/>
</dbReference>